<keyword evidence="3 4" id="KW-0175">Coiled coil</keyword>
<protein>
    <recommendedName>
        <fullName evidence="2">Structural maintenance of chromosomes protein 5</fullName>
    </recommendedName>
</protein>
<sequence>MASPSIPRRRPHSEGEEGEDSTFTPPAQPSNHKRPRLNPADSDVGSDPEEESEGGGEAESDEDSAGSETPEAVSQASRAIAHDGLGPGGYKPGAIVRIKVTNFVTYTSAVFYPGPKLNMVIGPNGTGKSTLVCAICLGLGWGPQHLGRAKDLGEFVKHGAREAVIEIELCGPPKNRENSIIQRIIKRDGNKSSFTLDGVSASKNEVLKLAQSFAIQVDNLCQFLPQDKVAEFAALTPVELLHSTQRAAAGPEMIQWHEALKRLRAEQKKLETANRDDKETLENMENRQEMQRADVERMRQRAVIKQKIEILERCRPIVEYKEHHNAVEALKVRKAEVEREYRRVQAENEPILRAVNAKEAYIARLNGVKDDRKDSVDKASRLATARGQKIDEFENRIKDLNDQIEAEKKSGQRHQSEAALAQQAVNRLRRQQEEEAVEFDPEFYNETLREKRLEKRELETKAREIQDKRQPLQEQQQQVQKSIKQAELQLSSLDSASGQQELKLQKASVDTLKAYKWLLVNQNKFEKEVFGPPMVTCSITDPKFADAVESLFQKTDYTSFTVQTRNDFRTLQHAINQTLGLHDISIRTCSLSLDTMSAPMPNDQLVRLGFDGWARDFLVGPDPVIAMLCSEKGLHSTPIGLREISNEVFTRLEEGLMSNWVSGKRSYQVTRRREYGPGATSTRVREIKSAQVWTAQPVDLSLKREHQENITLWNEQLQDIKDKLESEKAVVLKIREEHEQVEREMKGIEKEKSTKQTAHTQYRAIPEKISQQEAKLQNVTSMFEGVRERVREIRNRQDEFAIQKAEAAVEYADAVELFRQAYEELIKVEVLFLEATSDLQTLRHRNIDSTKLLESKRREAQEATVKLRESKVKARAVLQKAQQISRELHDQPEAQAVLEGLDDHDMDKLEADIDSEKARLELTHGGSIHMIKEFEDREKSIEKLRSKLADFLDKLTELGNAIADIRKDWEPKLEALIEKISDAFSDSFRRIGCAGQVTLGKTECEAGPNGEPGPSEFADWSIVIHVQFREGAGLSVLDSHRQSGGERAVSTIFYLMALQSLSASPFRVVDEINQGMDPRNERMVHGRLVDIACASGETEETDENGNAIGGGGGGQYFLITPKLLEQLSYKPGMRVLCIYSGEHMPEDYDKTEFKKAIRNMRAVAASAIASGPSEIMQSSGQVDVYA</sequence>
<dbReference type="InterPro" id="IPR003395">
    <property type="entry name" value="RecF/RecN/SMC_N"/>
</dbReference>
<evidence type="ECO:0000313" key="7">
    <source>
        <dbReference type="EMBL" id="KAJ9482064.1"/>
    </source>
</evidence>
<dbReference type="Gene3D" id="3.40.50.300">
    <property type="entry name" value="P-loop containing nucleotide triphosphate hydrolases"/>
    <property type="match status" value="2"/>
</dbReference>
<evidence type="ECO:0000256" key="3">
    <source>
        <dbReference type="ARBA" id="ARBA00023054"/>
    </source>
</evidence>
<dbReference type="GO" id="GO:0030915">
    <property type="term" value="C:Smc5-Smc6 complex"/>
    <property type="evidence" value="ECO:0007669"/>
    <property type="project" value="TreeGrafter"/>
</dbReference>
<feature type="coiled-coil region" evidence="4">
    <location>
        <begin position="448"/>
        <end position="475"/>
    </location>
</feature>
<name>A0AAI9T857_PENTH</name>
<proteinExistence type="inferred from homology"/>
<dbReference type="Proteomes" id="UP001227192">
    <property type="component" value="Unassembled WGS sequence"/>
</dbReference>
<comment type="similarity">
    <text evidence="1">Belongs to the SMC family. SMC5 subfamily.</text>
</comment>
<feature type="coiled-coil region" evidence="4">
    <location>
        <begin position="703"/>
        <end position="758"/>
    </location>
</feature>
<evidence type="ECO:0000256" key="2">
    <source>
        <dbReference type="ARBA" id="ARBA00018687"/>
    </source>
</evidence>
<dbReference type="PANTHER" id="PTHR45916:SF1">
    <property type="entry name" value="STRUCTURAL MAINTENANCE OF CHROMOSOMES PROTEIN 5"/>
    <property type="match status" value="1"/>
</dbReference>
<feature type="region of interest" description="Disordered" evidence="5">
    <location>
        <begin position="1"/>
        <end position="76"/>
    </location>
</feature>
<accession>A0AAI9T857</accession>
<organism evidence="7 8">
    <name type="scientific">Penicillium thymicola</name>
    <dbReference type="NCBI Taxonomy" id="293382"/>
    <lineage>
        <taxon>Eukaryota</taxon>
        <taxon>Fungi</taxon>
        <taxon>Dikarya</taxon>
        <taxon>Ascomycota</taxon>
        <taxon>Pezizomycotina</taxon>
        <taxon>Eurotiomycetes</taxon>
        <taxon>Eurotiomycetidae</taxon>
        <taxon>Eurotiales</taxon>
        <taxon>Aspergillaceae</taxon>
        <taxon>Penicillium</taxon>
    </lineage>
</organism>
<evidence type="ECO:0000256" key="5">
    <source>
        <dbReference type="SAM" id="MobiDB-lite"/>
    </source>
</evidence>
<dbReference type="SUPFAM" id="SSF52540">
    <property type="entry name" value="P-loop containing nucleoside triphosphate hydrolases"/>
    <property type="match status" value="1"/>
</dbReference>
<dbReference type="AlphaFoldDB" id="A0AAI9T857"/>
<evidence type="ECO:0000259" key="6">
    <source>
        <dbReference type="Pfam" id="PF02463"/>
    </source>
</evidence>
<dbReference type="Pfam" id="PF02463">
    <property type="entry name" value="SMC_N"/>
    <property type="match status" value="1"/>
</dbReference>
<dbReference type="PANTHER" id="PTHR45916">
    <property type="entry name" value="STRUCTURAL MAINTENANCE OF CHROMOSOMES PROTEIN 5"/>
    <property type="match status" value="1"/>
</dbReference>
<feature type="domain" description="RecF/RecN/SMC N-terminal" evidence="6">
    <location>
        <begin position="95"/>
        <end position="1086"/>
    </location>
</feature>
<feature type="coiled-coil region" evidence="4">
    <location>
        <begin position="253"/>
        <end position="347"/>
    </location>
</feature>
<gene>
    <name evidence="7" type="ORF">VN97_g11380</name>
</gene>
<comment type="caution">
    <text evidence="7">The sequence shown here is derived from an EMBL/GenBank/DDBJ whole genome shotgun (WGS) entry which is preliminary data.</text>
</comment>
<dbReference type="EMBL" id="LACB01000626">
    <property type="protein sequence ID" value="KAJ9482064.1"/>
    <property type="molecule type" value="Genomic_DNA"/>
</dbReference>
<feature type="compositionally biased region" description="Acidic residues" evidence="5">
    <location>
        <begin position="44"/>
        <end position="65"/>
    </location>
</feature>
<evidence type="ECO:0000256" key="1">
    <source>
        <dbReference type="ARBA" id="ARBA00010171"/>
    </source>
</evidence>
<dbReference type="InterPro" id="IPR027417">
    <property type="entry name" value="P-loop_NTPase"/>
</dbReference>
<reference evidence="7" key="1">
    <citation type="submission" date="2015-06" db="EMBL/GenBank/DDBJ databases">
        <authorList>
            <person name="Nguyen H."/>
        </authorList>
    </citation>
    <scope>NUCLEOTIDE SEQUENCE</scope>
    <source>
        <strain evidence="7">DAOM 180753</strain>
    </source>
</reference>
<keyword evidence="8" id="KW-1185">Reference proteome</keyword>
<feature type="coiled-coil region" evidence="4">
    <location>
        <begin position="390"/>
        <end position="417"/>
    </location>
</feature>
<evidence type="ECO:0000313" key="8">
    <source>
        <dbReference type="Proteomes" id="UP001227192"/>
    </source>
</evidence>
<dbReference type="GO" id="GO:0003697">
    <property type="term" value="F:single-stranded DNA binding"/>
    <property type="evidence" value="ECO:0007669"/>
    <property type="project" value="TreeGrafter"/>
</dbReference>
<dbReference type="GO" id="GO:0000724">
    <property type="term" value="P:double-strand break repair via homologous recombination"/>
    <property type="evidence" value="ECO:0007669"/>
    <property type="project" value="TreeGrafter"/>
</dbReference>
<dbReference type="GO" id="GO:0005634">
    <property type="term" value="C:nucleus"/>
    <property type="evidence" value="ECO:0007669"/>
    <property type="project" value="TreeGrafter"/>
</dbReference>
<evidence type="ECO:0000256" key="4">
    <source>
        <dbReference type="SAM" id="Coils"/>
    </source>
</evidence>
<reference evidence="7" key="2">
    <citation type="journal article" date="2016" name="Fungal Biol.">
        <title>Ochratoxin A production by Penicillium thymicola.</title>
        <authorList>
            <person name="Nguyen H.D.T."/>
            <person name="McMullin D.R."/>
            <person name="Ponomareva E."/>
            <person name="Riley R."/>
            <person name="Pomraning K.R."/>
            <person name="Baker S.E."/>
            <person name="Seifert K.A."/>
        </authorList>
    </citation>
    <scope>NUCLEOTIDE SEQUENCE</scope>
    <source>
        <strain evidence="7">DAOM 180753</strain>
    </source>
</reference>